<comment type="caution">
    <text evidence="1">The sequence shown here is derived from an EMBL/GenBank/DDBJ whole genome shotgun (WGS) entry which is preliminary data.</text>
</comment>
<evidence type="ECO:0000313" key="1">
    <source>
        <dbReference type="EMBL" id="KAK4098625.1"/>
    </source>
</evidence>
<reference evidence="1" key="2">
    <citation type="submission" date="2023-05" db="EMBL/GenBank/DDBJ databases">
        <authorList>
            <consortium name="Lawrence Berkeley National Laboratory"/>
            <person name="Steindorff A."/>
            <person name="Hensen N."/>
            <person name="Bonometti L."/>
            <person name="Westerberg I."/>
            <person name="Brannstrom I.O."/>
            <person name="Guillou S."/>
            <person name="Cros-Aarteil S."/>
            <person name="Calhoun S."/>
            <person name="Haridas S."/>
            <person name="Kuo A."/>
            <person name="Mondo S."/>
            <person name="Pangilinan J."/>
            <person name="Riley R."/>
            <person name="Labutti K."/>
            <person name="Andreopoulos B."/>
            <person name="Lipzen A."/>
            <person name="Chen C."/>
            <person name="Yanf M."/>
            <person name="Daum C."/>
            <person name="Ng V."/>
            <person name="Clum A."/>
            <person name="Ohm R."/>
            <person name="Martin F."/>
            <person name="Silar P."/>
            <person name="Natvig D."/>
            <person name="Lalanne C."/>
            <person name="Gautier V."/>
            <person name="Ament-Velasquez S.L."/>
            <person name="Kruys A."/>
            <person name="Hutchinson M.I."/>
            <person name="Powell A.J."/>
            <person name="Barry K."/>
            <person name="Miller A.N."/>
            <person name="Grigoriev I.V."/>
            <person name="Debuchy R."/>
            <person name="Gladieux P."/>
            <person name="Thoren M.H."/>
            <person name="Johannesson H."/>
        </authorList>
    </citation>
    <scope>NUCLEOTIDE SEQUENCE</scope>
    <source>
        <strain evidence="1">CBS 757.83</strain>
    </source>
</reference>
<proteinExistence type="predicted"/>
<evidence type="ECO:0000313" key="2">
    <source>
        <dbReference type="Proteomes" id="UP001305647"/>
    </source>
</evidence>
<gene>
    <name evidence="1" type="ORF">N658DRAFT_218932</name>
</gene>
<organism evidence="1 2">
    <name type="scientific">Parathielavia hyrcaniae</name>
    <dbReference type="NCBI Taxonomy" id="113614"/>
    <lineage>
        <taxon>Eukaryota</taxon>
        <taxon>Fungi</taxon>
        <taxon>Dikarya</taxon>
        <taxon>Ascomycota</taxon>
        <taxon>Pezizomycotina</taxon>
        <taxon>Sordariomycetes</taxon>
        <taxon>Sordariomycetidae</taxon>
        <taxon>Sordariales</taxon>
        <taxon>Chaetomiaceae</taxon>
        <taxon>Parathielavia</taxon>
    </lineage>
</organism>
<dbReference type="EMBL" id="MU863657">
    <property type="protein sequence ID" value="KAK4098625.1"/>
    <property type="molecule type" value="Genomic_DNA"/>
</dbReference>
<dbReference type="AlphaFoldDB" id="A0AAN6PVC3"/>
<name>A0AAN6PVC3_9PEZI</name>
<accession>A0AAN6PVC3</accession>
<reference evidence="1" key="1">
    <citation type="journal article" date="2023" name="Mol. Phylogenet. Evol.">
        <title>Genome-scale phylogeny and comparative genomics of the fungal order Sordariales.</title>
        <authorList>
            <person name="Hensen N."/>
            <person name="Bonometti L."/>
            <person name="Westerberg I."/>
            <person name="Brannstrom I.O."/>
            <person name="Guillou S."/>
            <person name="Cros-Aarteil S."/>
            <person name="Calhoun S."/>
            <person name="Haridas S."/>
            <person name="Kuo A."/>
            <person name="Mondo S."/>
            <person name="Pangilinan J."/>
            <person name="Riley R."/>
            <person name="LaButti K."/>
            <person name="Andreopoulos B."/>
            <person name="Lipzen A."/>
            <person name="Chen C."/>
            <person name="Yan M."/>
            <person name="Daum C."/>
            <person name="Ng V."/>
            <person name="Clum A."/>
            <person name="Steindorff A."/>
            <person name="Ohm R.A."/>
            <person name="Martin F."/>
            <person name="Silar P."/>
            <person name="Natvig D.O."/>
            <person name="Lalanne C."/>
            <person name="Gautier V."/>
            <person name="Ament-Velasquez S.L."/>
            <person name="Kruys A."/>
            <person name="Hutchinson M.I."/>
            <person name="Powell A.J."/>
            <person name="Barry K."/>
            <person name="Miller A.N."/>
            <person name="Grigoriev I.V."/>
            <person name="Debuchy R."/>
            <person name="Gladieux P."/>
            <person name="Hiltunen Thoren M."/>
            <person name="Johannesson H."/>
        </authorList>
    </citation>
    <scope>NUCLEOTIDE SEQUENCE</scope>
    <source>
        <strain evidence="1">CBS 757.83</strain>
    </source>
</reference>
<protein>
    <submittedName>
        <fullName evidence="1">Uncharacterized protein</fullName>
    </submittedName>
</protein>
<sequence>MNCRRASCIARRTAAQRLFFSCSLMFDQQPLRLTLTQRAAHLREFKSWKVPRAEGAGGRSGASACGPQNVDTCSLDLRAPIAQPYGGSGRDRAGEELTRSGHPCRSLHVASHSQNEWPRLTSSHLKILPFSNLRLVGVSQLHCLIPDVLRIVVGLVLALCNPSRLGESLPAASGQTKTSGNLA</sequence>
<dbReference type="Proteomes" id="UP001305647">
    <property type="component" value="Unassembled WGS sequence"/>
</dbReference>
<keyword evidence="2" id="KW-1185">Reference proteome</keyword>